<accession>A0A845BCA1</accession>
<protein>
    <submittedName>
        <fullName evidence="1">Division/cell wall cluster transcriptional repressor MraZ</fullName>
    </submittedName>
</protein>
<gene>
    <name evidence="1" type="ORF">GRI65_12095</name>
</gene>
<organism evidence="1 2">
    <name type="scientific">Allopontixanthobacter sediminis</name>
    <dbReference type="NCBI Taxonomy" id="1689985"/>
    <lineage>
        <taxon>Bacteria</taxon>
        <taxon>Pseudomonadati</taxon>
        <taxon>Pseudomonadota</taxon>
        <taxon>Alphaproteobacteria</taxon>
        <taxon>Sphingomonadales</taxon>
        <taxon>Erythrobacteraceae</taxon>
        <taxon>Allopontixanthobacter</taxon>
    </lineage>
</organism>
<comment type="caution">
    <text evidence="1">The sequence shown here is derived from an EMBL/GenBank/DDBJ whole genome shotgun (WGS) entry which is preliminary data.</text>
</comment>
<dbReference type="SUPFAM" id="SSF89447">
    <property type="entry name" value="AbrB/MazE/MraZ-like"/>
    <property type="match status" value="1"/>
</dbReference>
<dbReference type="AlphaFoldDB" id="A0A845BCA1"/>
<dbReference type="InterPro" id="IPR038619">
    <property type="entry name" value="MraZ_sf"/>
</dbReference>
<dbReference type="InterPro" id="IPR035644">
    <property type="entry name" value="MraZ_C"/>
</dbReference>
<dbReference type="EMBL" id="WTYL01000003">
    <property type="protein sequence ID" value="MXP45189.1"/>
    <property type="molecule type" value="Genomic_DNA"/>
</dbReference>
<dbReference type="Gene3D" id="3.40.1550.20">
    <property type="entry name" value="Transcriptional regulator MraZ domain"/>
    <property type="match status" value="1"/>
</dbReference>
<name>A0A845BCA1_9SPHN</name>
<reference evidence="1 2" key="1">
    <citation type="submission" date="2019-12" db="EMBL/GenBank/DDBJ databases">
        <title>Genomic-based taxomic classification of the family Erythrobacteraceae.</title>
        <authorList>
            <person name="Xu L."/>
        </authorList>
    </citation>
    <scope>NUCLEOTIDE SEQUENCE [LARGE SCALE GENOMIC DNA]</scope>
    <source>
        <strain evidence="1 2">KCTC 42453</strain>
    </source>
</reference>
<sequence>MLPPQFRNAVKESSNGRMLCLVKHQKLKCLVGFGQSRHAELEAQLDREEEVAIRVGRDFDRDTRASQLFGYVTIPFDDSGRFVMPDHIRTLANIEDGLFFNGAGRFFTIWNPAELARMDDEWIGAKAACDSLIAEAQTKGRGK</sequence>
<evidence type="ECO:0000313" key="1">
    <source>
        <dbReference type="EMBL" id="MXP45189.1"/>
    </source>
</evidence>
<evidence type="ECO:0000313" key="2">
    <source>
        <dbReference type="Proteomes" id="UP000431922"/>
    </source>
</evidence>
<proteinExistence type="predicted"/>
<dbReference type="CDD" id="cd16321">
    <property type="entry name" value="MraZ_C"/>
    <property type="match status" value="1"/>
</dbReference>
<dbReference type="Proteomes" id="UP000431922">
    <property type="component" value="Unassembled WGS sequence"/>
</dbReference>
<keyword evidence="2" id="KW-1185">Reference proteome</keyword>
<dbReference type="InterPro" id="IPR037914">
    <property type="entry name" value="SpoVT-AbrB_sf"/>
</dbReference>
<dbReference type="OrthoDB" id="9807753at2"/>